<comment type="caution">
    <text evidence="2">The sequence shown here is derived from an EMBL/GenBank/DDBJ whole genome shotgun (WGS) entry which is preliminary data.</text>
</comment>
<gene>
    <name evidence="2" type="ORF">KI809_10200</name>
</gene>
<dbReference type="Pfam" id="PF03061">
    <property type="entry name" value="4HBT"/>
    <property type="match status" value="1"/>
</dbReference>
<protein>
    <submittedName>
        <fullName evidence="2">PaaI family thioesterase</fullName>
    </submittedName>
</protein>
<evidence type="ECO:0000313" key="3">
    <source>
        <dbReference type="Proteomes" id="UP000811899"/>
    </source>
</evidence>
<dbReference type="SUPFAM" id="SSF54637">
    <property type="entry name" value="Thioesterase/thiol ester dehydrase-isomerase"/>
    <property type="match status" value="1"/>
</dbReference>
<dbReference type="CDD" id="cd03443">
    <property type="entry name" value="PaaI_thioesterase"/>
    <property type="match status" value="1"/>
</dbReference>
<dbReference type="Gene3D" id="3.10.129.10">
    <property type="entry name" value="Hotdog Thioesterase"/>
    <property type="match status" value="1"/>
</dbReference>
<dbReference type="GO" id="GO:0016790">
    <property type="term" value="F:thiolester hydrolase activity"/>
    <property type="evidence" value="ECO:0007669"/>
    <property type="project" value="UniProtKB-ARBA"/>
</dbReference>
<evidence type="ECO:0000259" key="1">
    <source>
        <dbReference type="Pfam" id="PF03061"/>
    </source>
</evidence>
<name>A0AAW4L562_9BACT</name>
<feature type="domain" description="Thioesterase" evidence="1">
    <location>
        <begin position="54"/>
        <end position="128"/>
    </location>
</feature>
<accession>A0AAW4L562</accession>
<evidence type="ECO:0000313" key="2">
    <source>
        <dbReference type="EMBL" id="MBT0664670.1"/>
    </source>
</evidence>
<organism evidence="2 3">
    <name type="scientific">Geoanaerobacter pelophilus</name>
    <dbReference type="NCBI Taxonomy" id="60036"/>
    <lineage>
        <taxon>Bacteria</taxon>
        <taxon>Pseudomonadati</taxon>
        <taxon>Thermodesulfobacteriota</taxon>
        <taxon>Desulfuromonadia</taxon>
        <taxon>Geobacterales</taxon>
        <taxon>Geobacteraceae</taxon>
        <taxon>Geoanaerobacter</taxon>
    </lineage>
</organism>
<reference evidence="2 3" key="1">
    <citation type="submission" date="2021-05" db="EMBL/GenBank/DDBJ databases">
        <title>The draft genome of Geobacter pelophilus DSM 12255.</title>
        <authorList>
            <person name="Xu Z."/>
            <person name="Masuda Y."/>
            <person name="Itoh H."/>
            <person name="Senoo K."/>
        </authorList>
    </citation>
    <scope>NUCLEOTIDE SEQUENCE [LARGE SCALE GENOMIC DNA]</scope>
    <source>
        <strain evidence="2 3">DSM 12255</strain>
    </source>
</reference>
<dbReference type="AlphaFoldDB" id="A0AAW4L562"/>
<dbReference type="RefSeq" id="WP_214171424.1">
    <property type="nucleotide sequence ID" value="NZ_JAHCVJ010000003.1"/>
</dbReference>
<dbReference type="PANTHER" id="PTHR47260:SF1">
    <property type="entry name" value="UPF0644 PROTEIN PB2B4.06"/>
    <property type="match status" value="1"/>
</dbReference>
<keyword evidence="3" id="KW-1185">Reference proteome</keyword>
<dbReference type="Proteomes" id="UP000811899">
    <property type="component" value="Unassembled WGS sequence"/>
</dbReference>
<proteinExistence type="predicted"/>
<dbReference type="InterPro" id="IPR052061">
    <property type="entry name" value="PTE-AB_protein"/>
</dbReference>
<dbReference type="InterPro" id="IPR029069">
    <property type="entry name" value="HotDog_dom_sf"/>
</dbReference>
<dbReference type="InterPro" id="IPR006683">
    <property type="entry name" value="Thioestr_dom"/>
</dbReference>
<dbReference type="EMBL" id="JAHCVJ010000003">
    <property type="protein sequence ID" value="MBT0664670.1"/>
    <property type="molecule type" value="Genomic_DNA"/>
</dbReference>
<sequence length="167" mass="18099">MADEENVNREIAGRWPGSCFACSNPSGLKLKFWRTKEGVEARCTVPGTYCGFDGLVHGGIIATILDEASCWVLFAHLGKLGVTQKMTTSFHKPVRINSELIVTAQIASHDSRTSLVRAAVSDSEGQLLAEGESSWVFPRLSRIAALAEVDEKVLQGFLDDCCPAKLS</sequence>
<dbReference type="PANTHER" id="PTHR47260">
    <property type="entry name" value="UPF0644 PROTEIN PB2B4.06"/>
    <property type="match status" value="1"/>
</dbReference>